<protein>
    <recommendedName>
        <fullName evidence="2">HPt domain-containing protein</fullName>
    </recommendedName>
</protein>
<proteinExistence type="predicted"/>
<evidence type="ECO:0000259" key="2">
    <source>
        <dbReference type="Pfam" id="PF01627"/>
    </source>
</evidence>
<keyword evidence="1" id="KW-0902">Two-component regulatory system</keyword>
<dbReference type="GO" id="GO:0000160">
    <property type="term" value="P:phosphorelay signal transduction system"/>
    <property type="evidence" value="ECO:0007669"/>
    <property type="project" value="UniProtKB-KW"/>
</dbReference>
<dbReference type="RefSeq" id="WP_088650535.1">
    <property type="nucleotide sequence ID" value="NZ_AQQR01000005.1"/>
</dbReference>
<name>A0A225NGS0_9RHOB</name>
<dbReference type="InterPro" id="IPR008207">
    <property type="entry name" value="Sig_transdc_His_kin_Hpt_dom"/>
</dbReference>
<reference evidence="3 4" key="1">
    <citation type="submission" date="2013-04" db="EMBL/GenBank/DDBJ databases">
        <title>Oceanicola sp. 22II1-22F33 Genome Sequencing.</title>
        <authorList>
            <person name="Lai Q."/>
            <person name="Li G."/>
            <person name="Shao Z."/>
        </authorList>
    </citation>
    <scope>NUCLEOTIDE SEQUENCE [LARGE SCALE GENOMIC DNA]</scope>
    <source>
        <strain evidence="3 4">22II1-22F33</strain>
    </source>
</reference>
<organism evidence="3 4">
    <name type="scientific">Marinibacterium profundimaris</name>
    <dbReference type="NCBI Taxonomy" id="1679460"/>
    <lineage>
        <taxon>Bacteria</taxon>
        <taxon>Pseudomonadati</taxon>
        <taxon>Pseudomonadota</taxon>
        <taxon>Alphaproteobacteria</taxon>
        <taxon>Rhodobacterales</taxon>
        <taxon>Paracoccaceae</taxon>
        <taxon>Marinibacterium</taxon>
    </lineage>
</organism>
<dbReference type="Gene3D" id="1.20.120.160">
    <property type="entry name" value="HPT domain"/>
    <property type="match status" value="1"/>
</dbReference>
<accession>A0A225NGS0</accession>
<evidence type="ECO:0000313" key="3">
    <source>
        <dbReference type="EMBL" id="OWU72848.1"/>
    </source>
</evidence>
<dbReference type="SUPFAM" id="SSF47226">
    <property type="entry name" value="Histidine-containing phosphotransfer domain, HPT domain"/>
    <property type="match status" value="1"/>
</dbReference>
<dbReference type="InterPro" id="IPR036641">
    <property type="entry name" value="HPT_dom_sf"/>
</dbReference>
<evidence type="ECO:0000313" key="4">
    <source>
        <dbReference type="Proteomes" id="UP000215377"/>
    </source>
</evidence>
<keyword evidence="4" id="KW-1185">Reference proteome</keyword>
<dbReference type="Pfam" id="PF01627">
    <property type="entry name" value="Hpt"/>
    <property type="match status" value="1"/>
</dbReference>
<feature type="domain" description="HPt" evidence="2">
    <location>
        <begin position="16"/>
        <end position="92"/>
    </location>
</feature>
<evidence type="ECO:0000256" key="1">
    <source>
        <dbReference type="ARBA" id="ARBA00023012"/>
    </source>
</evidence>
<dbReference type="Proteomes" id="UP000215377">
    <property type="component" value="Unassembled WGS sequence"/>
</dbReference>
<dbReference type="AlphaFoldDB" id="A0A225NGS0"/>
<dbReference type="EMBL" id="AQQR01000005">
    <property type="protein sequence ID" value="OWU72848.1"/>
    <property type="molecule type" value="Genomic_DNA"/>
</dbReference>
<dbReference type="GO" id="GO:0004672">
    <property type="term" value="F:protein kinase activity"/>
    <property type="evidence" value="ECO:0007669"/>
    <property type="project" value="UniProtKB-ARBA"/>
</dbReference>
<comment type="caution">
    <text evidence="3">The sequence shown here is derived from an EMBL/GenBank/DDBJ whole genome shotgun (WGS) entry which is preliminary data.</text>
</comment>
<sequence>MTSDIPFQEAFARLKVQFLKGAEKDCATILELLDRPQLDVQELIQLRFLVHSLVGTAPMFEHPELGQVASAVEQAIYEATVAERGLTEAEQAELRVAAGHFAACHGRVFSG</sequence>
<gene>
    <name evidence="3" type="ORF">ATO3_14185</name>
</gene>